<dbReference type="PANTHER" id="PTHR45757:SF17">
    <property type="entry name" value="MAJOR FACILITATOR SUPERFAMILY (MFS) PROFILE DOMAIN-CONTAINING PROTEIN"/>
    <property type="match status" value="1"/>
</dbReference>
<dbReference type="SUPFAM" id="SSF103473">
    <property type="entry name" value="MFS general substrate transporter"/>
    <property type="match status" value="1"/>
</dbReference>
<evidence type="ECO:0000313" key="4">
    <source>
        <dbReference type="EMBL" id="GMS95516.1"/>
    </source>
</evidence>
<feature type="non-terminal residue" evidence="4">
    <location>
        <position position="1"/>
    </location>
</feature>
<comment type="subcellular location">
    <subcellularLocation>
        <location evidence="1">Membrane</location>
        <topology evidence="1">Multi-pass membrane protein</topology>
    </subcellularLocation>
</comment>
<feature type="transmembrane region" description="Helical" evidence="2">
    <location>
        <begin position="12"/>
        <end position="34"/>
    </location>
</feature>
<feature type="transmembrane region" description="Helical" evidence="2">
    <location>
        <begin position="245"/>
        <end position="268"/>
    </location>
</feature>
<evidence type="ECO:0000259" key="3">
    <source>
        <dbReference type="PROSITE" id="PS50850"/>
    </source>
</evidence>
<dbReference type="GO" id="GO:0022857">
    <property type="term" value="F:transmembrane transporter activity"/>
    <property type="evidence" value="ECO:0007669"/>
    <property type="project" value="InterPro"/>
</dbReference>
<feature type="transmembrane region" description="Helical" evidence="2">
    <location>
        <begin position="128"/>
        <end position="149"/>
    </location>
</feature>
<dbReference type="InterPro" id="IPR011701">
    <property type="entry name" value="MFS"/>
</dbReference>
<feature type="domain" description="Major facilitator superfamily (MFS) profile" evidence="3">
    <location>
        <begin position="21"/>
        <end position="440"/>
    </location>
</feature>
<protein>
    <recommendedName>
        <fullName evidence="3">Major facilitator superfamily (MFS) profile domain-containing protein</fullName>
    </recommendedName>
</protein>
<feature type="transmembrane region" description="Helical" evidence="2">
    <location>
        <begin position="96"/>
        <end position="116"/>
    </location>
</feature>
<dbReference type="GO" id="GO:0016020">
    <property type="term" value="C:membrane"/>
    <property type="evidence" value="ECO:0007669"/>
    <property type="project" value="UniProtKB-SubCell"/>
</dbReference>
<dbReference type="EMBL" id="BTSX01000004">
    <property type="protein sequence ID" value="GMS95516.1"/>
    <property type="molecule type" value="Genomic_DNA"/>
</dbReference>
<organism evidence="4 5">
    <name type="scientific">Pristionchus entomophagus</name>
    <dbReference type="NCBI Taxonomy" id="358040"/>
    <lineage>
        <taxon>Eukaryota</taxon>
        <taxon>Metazoa</taxon>
        <taxon>Ecdysozoa</taxon>
        <taxon>Nematoda</taxon>
        <taxon>Chromadorea</taxon>
        <taxon>Rhabditida</taxon>
        <taxon>Rhabditina</taxon>
        <taxon>Diplogasteromorpha</taxon>
        <taxon>Diplogasteroidea</taxon>
        <taxon>Neodiplogasteridae</taxon>
        <taxon>Pristionchus</taxon>
    </lineage>
</organism>
<proteinExistence type="predicted"/>
<dbReference type="InterPro" id="IPR020846">
    <property type="entry name" value="MFS_dom"/>
</dbReference>
<feature type="transmembrane region" description="Helical" evidence="2">
    <location>
        <begin position="188"/>
        <end position="207"/>
    </location>
</feature>
<keyword evidence="2" id="KW-1133">Transmembrane helix</keyword>
<dbReference type="AlphaFoldDB" id="A0AAV5TME8"/>
<evidence type="ECO:0000256" key="2">
    <source>
        <dbReference type="SAM" id="Phobius"/>
    </source>
</evidence>
<dbReference type="PROSITE" id="PS50850">
    <property type="entry name" value="MFS"/>
    <property type="match status" value="1"/>
</dbReference>
<evidence type="ECO:0000256" key="1">
    <source>
        <dbReference type="ARBA" id="ARBA00004141"/>
    </source>
</evidence>
<gene>
    <name evidence="4" type="ORF">PENTCL1PPCAC_17691</name>
</gene>
<sequence>SLQLNAPMFDNFRFVILAIGLLCLTSLACNYSIINFTFICMTQDVDDVIDIGNGTTRQRYSYSQTEKSALHWAVAIGTLSGTFPVNWSYVRWGARVPFFLAGALSALSTAFTPFAANLSLYAFIFLRFLQGVAYSADFAAVGVIVVRWAPLTQTAIFISFLTTFSSISSMVTNPVAGAFCTSSLGWRWAYYTFSAVTMLIFTLWLAFYNDDPQNHRTVSSRELERIQEGKTQAHIERDRFVPYRAICSSPVILVVWLNAFTELVGYIIMLTYGPTYIFKVLGYSIQETSYLSTIGATMHFVFKMSSGLLSDLLSFISEKNKMMFFNTLAVGVSGIMCALVGFMPTAYLALLMMTISSSLSGLNVGGFYKCATLHSRQYAHFVLATVQFSKCVALIVGPLTVAIFASDETNGSGWILVFLFNGIVMIIANILFYFTATGEPAAFTQITRVTEKEKEQSGIRLKELS</sequence>
<dbReference type="InterPro" id="IPR036259">
    <property type="entry name" value="MFS_trans_sf"/>
</dbReference>
<feature type="transmembrane region" description="Helical" evidence="2">
    <location>
        <begin position="69"/>
        <end position="89"/>
    </location>
</feature>
<name>A0AAV5TME8_9BILA</name>
<reference evidence="4" key="1">
    <citation type="submission" date="2023-10" db="EMBL/GenBank/DDBJ databases">
        <title>Genome assembly of Pristionchus species.</title>
        <authorList>
            <person name="Yoshida K."/>
            <person name="Sommer R.J."/>
        </authorList>
    </citation>
    <scope>NUCLEOTIDE SEQUENCE</scope>
    <source>
        <strain evidence="4">RS0144</strain>
    </source>
</reference>
<feature type="transmembrane region" description="Helical" evidence="2">
    <location>
        <begin position="380"/>
        <end position="405"/>
    </location>
</feature>
<feature type="transmembrane region" description="Helical" evidence="2">
    <location>
        <begin position="348"/>
        <end position="368"/>
    </location>
</feature>
<comment type="caution">
    <text evidence="4">The sequence shown here is derived from an EMBL/GenBank/DDBJ whole genome shotgun (WGS) entry which is preliminary data.</text>
</comment>
<dbReference type="PANTHER" id="PTHR45757">
    <property type="entry name" value="PROTEIN CBG23364-RELATED"/>
    <property type="match status" value="1"/>
</dbReference>
<feature type="transmembrane region" description="Helical" evidence="2">
    <location>
        <begin position="280"/>
        <end position="302"/>
    </location>
</feature>
<dbReference type="Proteomes" id="UP001432027">
    <property type="component" value="Unassembled WGS sequence"/>
</dbReference>
<dbReference type="Gene3D" id="1.20.1250.20">
    <property type="entry name" value="MFS general substrate transporter like domains"/>
    <property type="match status" value="2"/>
</dbReference>
<dbReference type="Pfam" id="PF07690">
    <property type="entry name" value="MFS_1"/>
    <property type="match status" value="1"/>
</dbReference>
<feature type="transmembrane region" description="Helical" evidence="2">
    <location>
        <begin position="156"/>
        <end position="176"/>
    </location>
</feature>
<keyword evidence="2" id="KW-0472">Membrane</keyword>
<keyword evidence="2" id="KW-0812">Transmembrane</keyword>
<accession>A0AAV5TME8</accession>
<feature type="transmembrane region" description="Helical" evidence="2">
    <location>
        <begin position="411"/>
        <end position="434"/>
    </location>
</feature>
<evidence type="ECO:0000313" key="5">
    <source>
        <dbReference type="Proteomes" id="UP001432027"/>
    </source>
</evidence>
<keyword evidence="5" id="KW-1185">Reference proteome</keyword>
<feature type="transmembrane region" description="Helical" evidence="2">
    <location>
        <begin position="323"/>
        <end position="342"/>
    </location>
</feature>